<evidence type="ECO:0000313" key="3">
    <source>
        <dbReference type="EMBL" id="QPG48917.1"/>
    </source>
</evidence>
<dbReference type="InterPro" id="IPR005537">
    <property type="entry name" value="RAMP_III_fam"/>
</dbReference>
<dbReference type="EMBL" id="CP050869">
    <property type="protein sequence ID" value="QPG48917.1"/>
    <property type="molecule type" value="Genomic_DNA"/>
</dbReference>
<reference evidence="4" key="2">
    <citation type="submission" date="2016-04" db="EMBL/GenBank/DDBJ databases">
        <authorList>
            <person name="Evans L.H."/>
            <person name="Alamgir A."/>
            <person name="Owens N."/>
            <person name="Weber N.D."/>
            <person name="Virtaneva K."/>
            <person name="Barbian K."/>
            <person name="Babar A."/>
            <person name="Rosenke K."/>
        </authorList>
    </citation>
    <scope>NUCLEOTIDE SEQUENCE</scope>
    <source>
        <strain evidence="4">P1</strain>
    </source>
</reference>
<evidence type="ECO:0000313" key="5">
    <source>
        <dbReference type="Proteomes" id="UP000076770"/>
    </source>
</evidence>
<dbReference type="PATRIC" id="fig|2287.9.peg.1607"/>
<dbReference type="EMBL" id="LT549890">
    <property type="protein sequence ID" value="SAI85105.1"/>
    <property type="molecule type" value="Genomic_DNA"/>
</dbReference>
<gene>
    <name evidence="3" type="ORF">HFC64_02220</name>
    <name evidence="4" type="ORF">SSOP1_1551</name>
</gene>
<organism evidence="4 5">
    <name type="scientific">Saccharolobus solfataricus</name>
    <name type="common">Sulfolobus solfataricus</name>
    <dbReference type="NCBI Taxonomy" id="2287"/>
    <lineage>
        <taxon>Archaea</taxon>
        <taxon>Thermoproteota</taxon>
        <taxon>Thermoprotei</taxon>
        <taxon>Sulfolobales</taxon>
        <taxon>Sulfolobaceae</taxon>
        <taxon>Saccharolobus</taxon>
    </lineage>
</organism>
<dbReference type="GO" id="GO:0051607">
    <property type="term" value="P:defense response to virus"/>
    <property type="evidence" value="ECO:0007669"/>
    <property type="project" value="UniProtKB-KW"/>
</dbReference>
<dbReference type="Pfam" id="PF03787">
    <property type="entry name" value="RAMPs"/>
    <property type="match status" value="1"/>
</dbReference>
<evidence type="ECO:0000313" key="4">
    <source>
        <dbReference type="EMBL" id="SAI85105.1"/>
    </source>
</evidence>
<sequence length="275" mass="30939">MQRSPIRRSNYTPRNEKGLEGVIELQLNVVSDYLHVGSGKYDVEVMRSVSDVKRLVEDYLSGGNKRIPNNVDQYFSMVAFLMVRNKDNVVIPGSTIKGMVRSRLELSVPGSCYIVTGHSTSSSAVYKRIFNPDPNRGSDRFDVNKFPQVCPVCDLLGNMGLASRVSLSDFVMTSGKVDYVNVKGRDYEVVTKGSIFAGKVLYKSLKPVEIGMLLYGFGFVKDCNGSKVMLLGRFKFSDKRFGRVKFSLKTPIADCNKLVSDFVKQFNPRYINEEW</sequence>
<dbReference type="GeneID" id="1454440"/>
<dbReference type="AlphaFoldDB" id="A0A157T1A2"/>
<dbReference type="OrthoDB" id="42644at2157"/>
<dbReference type="RefSeq" id="WP_010923393.1">
    <property type="nucleotide sequence ID" value="NZ_LT549890.1"/>
</dbReference>
<reference evidence="5" key="1">
    <citation type="submission" date="2016-04" db="EMBL/GenBank/DDBJ databases">
        <authorList>
            <person name="Shah S.A."/>
            <person name="Garrett R.A."/>
        </authorList>
    </citation>
    <scope>NUCLEOTIDE SEQUENCE [LARGE SCALE GENOMIC DNA]</scope>
    <source>
        <strain evidence="5">ATCC 35091 / DSM 1616 / JCM 8930 / NBRC 15331 / P1</strain>
    </source>
</reference>
<protein>
    <submittedName>
        <fullName evidence="4">CRISPR-associated Cas7 paralog (Type III-D)</fullName>
    </submittedName>
</protein>
<feature type="domain" description="CRISPR type III-associated protein" evidence="2">
    <location>
        <begin position="29"/>
        <end position="190"/>
    </location>
</feature>
<proteinExistence type="predicted"/>
<evidence type="ECO:0000256" key="1">
    <source>
        <dbReference type="ARBA" id="ARBA00023118"/>
    </source>
</evidence>
<evidence type="ECO:0000313" key="6">
    <source>
        <dbReference type="Proteomes" id="UP000594632"/>
    </source>
</evidence>
<dbReference type="GeneID" id="27427796"/>
<dbReference type="EMDB" id="EMD-16126"/>
<dbReference type="Proteomes" id="UP000594632">
    <property type="component" value="Chromosome"/>
</dbReference>
<evidence type="ECO:0000259" key="2">
    <source>
        <dbReference type="Pfam" id="PF03787"/>
    </source>
</evidence>
<name>A0A157T1A2_SACSO</name>
<dbReference type="Proteomes" id="UP000076770">
    <property type="component" value="Chromosome i"/>
</dbReference>
<accession>A0A157T1A2</accession>
<keyword evidence="1" id="KW-0051">Antiviral defense</keyword>
<dbReference type="SMR" id="A0A157T1A2"/>
<reference evidence="3 6" key="3">
    <citation type="journal article" date="2020" name="Nat. Commun.">
        <title>The structures of two archaeal type IV pili illuminate evolutionary relationships.</title>
        <authorList>
            <person name="Wang F."/>
            <person name="Baquero D.P."/>
            <person name="Su Z."/>
            <person name="Beltran L.C."/>
            <person name="Prangishvili D."/>
            <person name="Krupovic M."/>
            <person name="Egelman E.H."/>
        </authorList>
    </citation>
    <scope>NUCLEOTIDE SEQUENCE [LARGE SCALE GENOMIC DNA]</scope>
    <source>
        <strain evidence="3 6">POZ149</strain>
    </source>
</reference>